<protein>
    <submittedName>
        <fullName evidence="2">Uncharacterized protein</fullName>
    </submittedName>
</protein>
<feature type="compositionally biased region" description="Acidic residues" evidence="1">
    <location>
        <begin position="32"/>
        <end position="50"/>
    </location>
</feature>
<sequence>MDVMGPTVLTRASIARLQSYEDHGDALREVMEQLDAEDEEGEPSDDDSDYAEGGNTARDTGSDTGLEVTPDQKPDPISTTPDYTEVVMVVAIPDPPVATPDPAQK</sequence>
<dbReference type="EMBL" id="KI672876">
    <property type="protein sequence ID" value="ETL40255.1"/>
    <property type="molecule type" value="Genomic_DNA"/>
</dbReference>
<organism evidence="2 3">
    <name type="scientific">Phytophthora nicotianae</name>
    <name type="common">Potato buckeye rot agent</name>
    <name type="synonym">Phytophthora parasitica</name>
    <dbReference type="NCBI Taxonomy" id="4792"/>
    <lineage>
        <taxon>Eukaryota</taxon>
        <taxon>Sar</taxon>
        <taxon>Stramenopiles</taxon>
        <taxon>Oomycota</taxon>
        <taxon>Peronosporomycetes</taxon>
        <taxon>Peronosporales</taxon>
        <taxon>Peronosporaceae</taxon>
        <taxon>Phytophthora</taxon>
    </lineage>
</organism>
<reference evidence="2 3" key="1">
    <citation type="submission" date="2013-11" db="EMBL/GenBank/DDBJ databases">
        <title>The Genome Sequence of Phytophthora parasitica CJ05E6.</title>
        <authorList>
            <consortium name="The Broad Institute Genomics Platform"/>
            <person name="Russ C."/>
            <person name="Tyler B."/>
            <person name="Panabieres F."/>
            <person name="Shan W."/>
            <person name="Tripathy S."/>
            <person name="Grunwald N."/>
            <person name="Machado M."/>
            <person name="Johnson C.S."/>
            <person name="Arredondo F."/>
            <person name="Hong C."/>
            <person name="Coffey M."/>
            <person name="Young S.K."/>
            <person name="Zeng Q."/>
            <person name="Gargeya S."/>
            <person name="Fitzgerald M."/>
            <person name="Abouelleil A."/>
            <person name="Alvarado L."/>
            <person name="Chapman S.B."/>
            <person name="Gainer-Dewar J."/>
            <person name="Goldberg J."/>
            <person name="Griggs A."/>
            <person name="Gujja S."/>
            <person name="Hansen M."/>
            <person name="Howarth C."/>
            <person name="Imamovic A."/>
            <person name="Ireland A."/>
            <person name="Larimer J."/>
            <person name="McCowan C."/>
            <person name="Murphy C."/>
            <person name="Pearson M."/>
            <person name="Poon T.W."/>
            <person name="Priest M."/>
            <person name="Roberts A."/>
            <person name="Saif S."/>
            <person name="Shea T."/>
            <person name="Sykes S."/>
            <person name="Wortman J."/>
            <person name="Nusbaum C."/>
            <person name="Birren B."/>
        </authorList>
    </citation>
    <scope>NUCLEOTIDE SEQUENCE [LARGE SCALE GENOMIC DNA]</scope>
    <source>
        <strain evidence="2 3">CJ05E6</strain>
    </source>
</reference>
<gene>
    <name evidence="2" type="ORF">L916_08531</name>
</gene>
<evidence type="ECO:0000256" key="1">
    <source>
        <dbReference type="SAM" id="MobiDB-lite"/>
    </source>
</evidence>
<feature type="region of interest" description="Disordered" evidence="1">
    <location>
        <begin position="32"/>
        <end position="82"/>
    </location>
</feature>
<dbReference type="Proteomes" id="UP000053864">
    <property type="component" value="Unassembled WGS sequence"/>
</dbReference>
<dbReference type="AlphaFoldDB" id="W2J1I9"/>
<proteinExistence type="predicted"/>
<feature type="non-terminal residue" evidence="2">
    <location>
        <position position="105"/>
    </location>
</feature>
<evidence type="ECO:0000313" key="2">
    <source>
        <dbReference type="EMBL" id="ETL40255.1"/>
    </source>
</evidence>
<accession>W2J1I9</accession>
<name>W2J1I9_PHYNI</name>
<evidence type="ECO:0000313" key="3">
    <source>
        <dbReference type="Proteomes" id="UP000053864"/>
    </source>
</evidence>